<protein>
    <recommendedName>
        <fullName evidence="3">Polyamine-modulated factor 1-binding protein 1</fullName>
    </recommendedName>
</protein>
<reference evidence="2" key="1">
    <citation type="submission" date="2018-02" db="EMBL/GenBank/DDBJ databases">
        <title>Rhizophora mucronata_Transcriptome.</title>
        <authorList>
            <person name="Meera S.P."/>
            <person name="Sreeshan A."/>
            <person name="Augustine A."/>
        </authorList>
    </citation>
    <scope>NUCLEOTIDE SEQUENCE</scope>
    <source>
        <tissue evidence="2">Leaf</tissue>
    </source>
</reference>
<evidence type="ECO:0008006" key="3">
    <source>
        <dbReference type="Google" id="ProtNLM"/>
    </source>
</evidence>
<name>A0A2P2JQ83_RHIMU</name>
<evidence type="ECO:0000313" key="2">
    <source>
        <dbReference type="EMBL" id="MBW95610.1"/>
    </source>
</evidence>
<dbReference type="EMBL" id="GGEC01015127">
    <property type="protein sequence ID" value="MBW95610.1"/>
    <property type="molecule type" value="Transcribed_RNA"/>
</dbReference>
<feature type="region of interest" description="Disordered" evidence="1">
    <location>
        <begin position="1"/>
        <end position="24"/>
    </location>
</feature>
<accession>A0A2P2JQ83</accession>
<organism evidence="2">
    <name type="scientific">Rhizophora mucronata</name>
    <name type="common">Asiatic mangrove</name>
    <dbReference type="NCBI Taxonomy" id="61149"/>
    <lineage>
        <taxon>Eukaryota</taxon>
        <taxon>Viridiplantae</taxon>
        <taxon>Streptophyta</taxon>
        <taxon>Embryophyta</taxon>
        <taxon>Tracheophyta</taxon>
        <taxon>Spermatophyta</taxon>
        <taxon>Magnoliopsida</taxon>
        <taxon>eudicotyledons</taxon>
        <taxon>Gunneridae</taxon>
        <taxon>Pentapetalae</taxon>
        <taxon>rosids</taxon>
        <taxon>fabids</taxon>
        <taxon>Malpighiales</taxon>
        <taxon>Rhizophoraceae</taxon>
        <taxon>Rhizophora</taxon>
    </lineage>
</organism>
<sequence length="97" mass="10793">MATPRSFVDDELLAPPSPSEAESQLSSLVYDTSQQVQIAMENMLKMITKIDQNTAGIAEEIGKCKDSALERKKVLEEEKERCQKAAYTVLDMLNNGQ</sequence>
<dbReference type="PANTHER" id="PTHR36800:SF1">
    <property type="entry name" value="POLYAMINE-MODULATED FACTOR 1-BINDING PROTEIN"/>
    <property type="match status" value="1"/>
</dbReference>
<evidence type="ECO:0000256" key="1">
    <source>
        <dbReference type="SAM" id="MobiDB-lite"/>
    </source>
</evidence>
<dbReference type="AlphaFoldDB" id="A0A2P2JQ83"/>
<dbReference type="PANTHER" id="PTHR36800">
    <property type="entry name" value="POLYAMINE-MODULATED FACTOR 1-BINDING PROTEIN"/>
    <property type="match status" value="1"/>
</dbReference>
<proteinExistence type="predicted"/>